<evidence type="ECO:0000259" key="4">
    <source>
        <dbReference type="PROSITE" id="PS50240"/>
    </source>
</evidence>
<feature type="signal peptide" evidence="3">
    <location>
        <begin position="1"/>
        <end position="16"/>
    </location>
</feature>
<name>A0ABM3MEN1_GALME</name>
<evidence type="ECO:0000256" key="3">
    <source>
        <dbReference type="SAM" id="SignalP"/>
    </source>
</evidence>
<dbReference type="GeneID" id="113520129"/>
<evidence type="ECO:0000256" key="2">
    <source>
        <dbReference type="SAM" id="MobiDB-lite"/>
    </source>
</evidence>
<accession>A0ABM3MEN1</accession>
<gene>
    <name evidence="6" type="primary">LOC113520129</name>
</gene>
<protein>
    <submittedName>
        <fullName evidence="6">Uncharacterized protein LOC113520129 isoform X2</fullName>
    </submittedName>
</protein>
<dbReference type="PANTHER" id="PTHR24250:SF27">
    <property type="entry name" value="ELASTASE 2 LIKE"/>
    <property type="match status" value="1"/>
</dbReference>
<dbReference type="InterPro" id="IPR001254">
    <property type="entry name" value="Trypsin_dom"/>
</dbReference>
<dbReference type="PROSITE" id="PS50240">
    <property type="entry name" value="TRYPSIN_DOM"/>
    <property type="match status" value="1"/>
</dbReference>
<keyword evidence="5" id="KW-1185">Reference proteome</keyword>
<dbReference type="InterPro" id="IPR043504">
    <property type="entry name" value="Peptidase_S1_PA_chymotrypsin"/>
</dbReference>
<feature type="compositionally biased region" description="Acidic residues" evidence="2">
    <location>
        <begin position="453"/>
        <end position="463"/>
    </location>
</feature>
<dbReference type="Gene3D" id="2.40.10.10">
    <property type="entry name" value="Trypsin-like serine proteases"/>
    <property type="match status" value="1"/>
</dbReference>
<evidence type="ECO:0000313" key="6">
    <source>
        <dbReference type="RefSeq" id="XP_052749604.1"/>
    </source>
</evidence>
<evidence type="ECO:0000256" key="1">
    <source>
        <dbReference type="ARBA" id="ARBA00023157"/>
    </source>
</evidence>
<feature type="chain" id="PRO_5045868551" evidence="3">
    <location>
        <begin position="17"/>
        <end position="817"/>
    </location>
</feature>
<keyword evidence="1" id="KW-1015">Disulfide bond</keyword>
<dbReference type="SMART" id="SM00020">
    <property type="entry name" value="Tryp_SPc"/>
    <property type="match status" value="1"/>
</dbReference>
<feature type="region of interest" description="Disordered" evidence="2">
    <location>
        <begin position="437"/>
        <end position="505"/>
    </location>
</feature>
<dbReference type="Proteomes" id="UP001652740">
    <property type="component" value="Unplaced"/>
</dbReference>
<feature type="domain" description="Peptidase S1" evidence="4">
    <location>
        <begin position="588"/>
        <end position="813"/>
    </location>
</feature>
<dbReference type="InterPro" id="IPR009003">
    <property type="entry name" value="Peptidase_S1_PA"/>
</dbReference>
<evidence type="ECO:0000313" key="5">
    <source>
        <dbReference type="Proteomes" id="UP001652740"/>
    </source>
</evidence>
<proteinExistence type="predicted"/>
<dbReference type="SUPFAM" id="SSF50494">
    <property type="entry name" value="Trypsin-like serine proteases"/>
    <property type="match status" value="1"/>
</dbReference>
<dbReference type="RefSeq" id="XP_052749604.1">
    <property type="nucleotide sequence ID" value="XM_052893644.1"/>
</dbReference>
<keyword evidence="3" id="KW-0732">Signal</keyword>
<dbReference type="PANTHER" id="PTHR24250">
    <property type="entry name" value="CHYMOTRYPSIN-RELATED"/>
    <property type="match status" value="1"/>
</dbReference>
<sequence length="817" mass="94800">MHTLLIILFTAKIALAQISGEFWWLNDRVSKLKGKEAPLPQFEDVSEFDTDESDKIVFRDNFNDSWKPAIETVNYKNETKNEKWKIDSNFQHENKIFWPSDDKLIKNLKLNKTDLTVEMVKYKNETKNEKWKIDGNFQHENKIFWPSDNKLIKNLKLNKTDLTVNMVKYKNESKNEKWKIDNNFQYANKIFWPTDDKHNKRLKVNKTDLTVSNESKIKSDDDEFNFQFPEDDSTWKNIIDEKKTSLVFKPNKTPTLNIFQDYIDINTFKNKVPYSENICTYMKKNECYQRNGFVYKQNKDQNFRTANELQYICCILPLNEDSSKITFPDSSLKLHKQNKRSANNYVNTALGQRNFLLQRKYTILSSNIKKNEQKTKITDEDYEDPYWNIKNIRPKIPNTSIKPVNLNKDCHIEDYVEDYIVELPKPGLFGIYSDHRRPSGWTDQNKRPSYGETVDEYEYDDEPGGYSSTIDPRRGSTSKLPNRGRPLKMSTPNEPEYRPESQTVSYTSNPDFQVLQGFKLLNLARNKNKFYLNNPRKSTTESFVEKISGESLIIDSNADNGNPDFIERQKFKNCGKVLISPKDLNEKQIGNAENGSHPWLAFVVRSKQRQGILCYATIIHPRAAITTADCVYGYIFYQTRINPGDITVVTGVWDLKDRSQSQSRTTASIIHPQYKVNDLNHNMAIIHWNRPLRLGVNVQPACLGDVSTGEDCKLYGWGGYDQAIHSRSRWQRASILTTQECRARLSSLSDKRRVNLSNEVFCASVQARGTVTGIGGPLICSVEDRYTLVGVAAWRDTILVMLPAYEWAIPTLETLYD</sequence>
<reference evidence="6" key="1">
    <citation type="submission" date="2025-08" db="UniProtKB">
        <authorList>
            <consortium name="RefSeq"/>
        </authorList>
    </citation>
    <scope>IDENTIFICATION</scope>
    <source>
        <tissue evidence="6">Whole larvae</tissue>
    </source>
</reference>
<feature type="compositionally biased region" description="Polar residues" evidence="2">
    <location>
        <begin position="466"/>
        <end position="480"/>
    </location>
</feature>
<organism evidence="5 6">
    <name type="scientific">Galleria mellonella</name>
    <name type="common">Greater wax moth</name>
    <dbReference type="NCBI Taxonomy" id="7137"/>
    <lineage>
        <taxon>Eukaryota</taxon>
        <taxon>Metazoa</taxon>
        <taxon>Ecdysozoa</taxon>
        <taxon>Arthropoda</taxon>
        <taxon>Hexapoda</taxon>
        <taxon>Insecta</taxon>
        <taxon>Pterygota</taxon>
        <taxon>Neoptera</taxon>
        <taxon>Endopterygota</taxon>
        <taxon>Lepidoptera</taxon>
        <taxon>Glossata</taxon>
        <taxon>Ditrysia</taxon>
        <taxon>Pyraloidea</taxon>
        <taxon>Pyralidae</taxon>
        <taxon>Galleriinae</taxon>
        <taxon>Galleria</taxon>
    </lineage>
</organism>
<dbReference type="Pfam" id="PF00089">
    <property type="entry name" value="Trypsin"/>
    <property type="match status" value="1"/>
</dbReference>